<feature type="chain" id="PRO_5029876642" evidence="2">
    <location>
        <begin position="30"/>
        <end position="269"/>
    </location>
</feature>
<keyword evidence="2" id="KW-0732">Signal</keyword>
<dbReference type="GO" id="GO:0016020">
    <property type="term" value="C:membrane"/>
    <property type="evidence" value="ECO:0007669"/>
    <property type="project" value="UniProtKB-SubCell"/>
</dbReference>
<dbReference type="EMBL" id="JAATIP010000267">
    <property type="protein sequence ID" value="KAF4355371.1"/>
    <property type="molecule type" value="Genomic_DNA"/>
</dbReference>
<gene>
    <name evidence="3" type="ORF">F8388_026641</name>
</gene>
<dbReference type="InterPro" id="IPR011009">
    <property type="entry name" value="Kinase-like_dom_sf"/>
</dbReference>
<reference evidence="3 4" key="1">
    <citation type="journal article" date="2020" name="bioRxiv">
        <title>Sequence and annotation of 42 cannabis genomes reveals extensive copy number variation in cannabinoid synthesis and pathogen resistance genes.</title>
        <authorList>
            <person name="Mckernan K.J."/>
            <person name="Helbert Y."/>
            <person name="Kane L.T."/>
            <person name="Ebling H."/>
            <person name="Zhang L."/>
            <person name="Liu B."/>
            <person name="Eaton Z."/>
            <person name="Mclaughlin S."/>
            <person name="Kingan S."/>
            <person name="Baybayan P."/>
            <person name="Concepcion G."/>
            <person name="Jordan M."/>
            <person name="Riva A."/>
            <person name="Barbazuk W."/>
            <person name="Harkins T."/>
        </authorList>
    </citation>
    <scope>NUCLEOTIDE SEQUENCE [LARGE SCALE GENOMIC DNA]</scope>
    <source>
        <strain evidence="4">cv. Jamaican Lion 4</strain>
        <tissue evidence="3">Leaf</tissue>
    </source>
</reference>
<dbReference type="InterPro" id="IPR051824">
    <property type="entry name" value="LRR_Rcpt-Like_S/T_Kinase"/>
</dbReference>
<proteinExistence type="predicted"/>
<protein>
    <submittedName>
        <fullName evidence="3">Uncharacterized protein</fullName>
    </submittedName>
</protein>
<dbReference type="PANTHER" id="PTHR48006:SF92">
    <property type="entry name" value="LRR RECEPTOR-LIKE SERINE_THREONINE-PROTEIN KINASE GSO1"/>
    <property type="match status" value="1"/>
</dbReference>
<comment type="caution">
    <text evidence="3">The sequence shown here is derived from an EMBL/GenBank/DDBJ whole genome shotgun (WGS) entry which is preliminary data.</text>
</comment>
<feature type="non-terminal residue" evidence="3">
    <location>
        <position position="1"/>
    </location>
</feature>
<sequence length="269" mass="29777">MTYRILTPQYPYFRTWLIAALLGTGGLCGRPLNDCGANPYSHPASHPGGAENSSGKDYHCDVPPETVASLQEEVSFSSADSDIYFPPKDGITIPRSCEATTTLMKALLLERELVEQLQGVLRCGRIIAVKKLASHREGNSICGTTSKHCQAIWICYHQGSNLLLYDYGVVLLELVTGKAPVQPLEQGGDLVSWVRQYIRNHSLTSGILDNRLNLQNKAIVSHMLTVLKIALLCTNLSPFDRPSMREVVLMLIESNVAFGLMQRKKKCFK</sequence>
<evidence type="ECO:0000256" key="2">
    <source>
        <dbReference type="SAM" id="SignalP"/>
    </source>
</evidence>
<dbReference type="SUPFAM" id="SSF56112">
    <property type="entry name" value="Protein kinase-like (PK-like)"/>
    <property type="match status" value="1"/>
</dbReference>
<name>A0A7J6EAM8_CANSA</name>
<dbReference type="Gene3D" id="1.10.510.10">
    <property type="entry name" value="Transferase(Phosphotransferase) domain 1"/>
    <property type="match status" value="1"/>
</dbReference>
<feature type="signal peptide" evidence="2">
    <location>
        <begin position="1"/>
        <end position="29"/>
    </location>
</feature>
<evidence type="ECO:0000256" key="1">
    <source>
        <dbReference type="ARBA" id="ARBA00004479"/>
    </source>
</evidence>
<comment type="subcellular location">
    <subcellularLocation>
        <location evidence="1">Membrane</location>
        <topology evidence="1">Single-pass type I membrane protein</topology>
    </subcellularLocation>
</comment>
<dbReference type="PANTHER" id="PTHR48006">
    <property type="entry name" value="LEUCINE-RICH REPEAT-CONTAINING PROTEIN DDB_G0281931-RELATED"/>
    <property type="match status" value="1"/>
</dbReference>
<dbReference type="AlphaFoldDB" id="A0A7J6EAM8"/>
<evidence type="ECO:0000313" key="3">
    <source>
        <dbReference type="EMBL" id="KAF4355371.1"/>
    </source>
</evidence>
<organism evidence="3 4">
    <name type="scientific">Cannabis sativa</name>
    <name type="common">Hemp</name>
    <name type="synonym">Marijuana</name>
    <dbReference type="NCBI Taxonomy" id="3483"/>
    <lineage>
        <taxon>Eukaryota</taxon>
        <taxon>Viridiplantae</taxon>
        <taxon>Streptophyta</taxon>
        <taxon>Embryophyta</taxon>
        <taxon>Tracheophyta</taxon>
        <taxon>Spermatophyta</taxon>
        <taxon>Magnoliopsida</taxon>
        <taxon>eudicotyledons</taxon>
        <taxon>Gunneridae</taxon>
        <taxon>Pentapetalae</taxon>
        <taxon>rosids</taxon>
        <taxon>fabids</taxon>
        <taxon>Rosales</taxon>
        <taxon>Cannabaceae</taxon>
        <taxon>Cannabis</taxon>
    </lineage>
</organism>
<accession>A0A7J6EAM8</accession>
<evidence type="ECO:0000313" key="4">
    <source>
        <dbReference type="Proteomes" id="UP000525078"/>
    </source>
</evidence>
<dbReference type="Proteomes" id="UP000525078">
    <property type="component" value="Unassembled WGS sequence"/>
</dbReference>